<name>A0A0P9DFT1_9CHLR</name>
<accession>A0A0P9DFT1</accession>
<dbReference type="AlphaFoldDB" id="A0A0P9DFT1"/>
<comment type="caution">
    <text evidence="4">The sequence shown here is derived from an EMBL/GenBank/DDBJ whole genome shotgun (WGS) entry which is preliminary data.</text>
</comment>
<evidence type="ECO:0000256" key="2">
    <source>
        <dbReference type="ARBA" id="ARBA00022777"/>
    </source>
</evidence>
<evidence type="ECO:0000256" key="1">
    <source>
        <dbReference type="ARBA" id="ARBA00022679"/>
    </source>
</evidence>
<dbReference type="Gene3D" id="3.40.1190.20">
    <property type="match status" value="1"/>
</dbReference>
<dbReference type="GO" id="GO:0016301">
    <property type="term" value="F:kinase activity"/>
    <property type="evidence" value="ECO:0007669"/>
    <property type="project" value="UniProtKB-KW"/>
</dbReference>
<keyword evidence="1" id="KW-0808">Transferase</keyword>
<sequence>MTNANQRPIIAVGDLVWDVLVKPNGILLPGGDTTGRIALAPGGSAANVAAWIARAGMAAGFVGKVGADVFGDLVVRDLEQEGVAAHVSRTNEHDTGVILVLIDRAGQRSMVTNQAADFHLLPADLPEEALQGAGHVHITAWSLFTDPPRAAALRAAKIAKEAGATVSFDPASYQMIREMGHDKFARITASLPVDILFPNRDEGEALTGERRPEDVADELHERYNGAVIVLKLDKDGCYVKSRDHAQHYPTGDGPVIDATGAGDAFDGAFLARYLRDGDLGAAARFANDIGSWVVANYGARPPADDELRALLAREAK</sequence>
<dbReference type="InterPro" id="IPR029056">
    <property type="entry name" value="Ribokinase-like"/>
</dbReference>
<dbReference type="CDD" id="cd01166">
    <property type="entry name" value="KdgK"/>
    <property type="match status" value="1"/>
</dbReference>
<keyword evidence="5" id="KW-1185">Reference proteome</keyword>
<dbReference type="Pfam" id="PF00294">
    <property type="entry name" value="PfkB"/>
    <property type="match status" value="1"/>
</dbReference>
<keyword evidence="2 4" id="KW-0418">Kinase</keyword>
<evidence type="ECO:0000259" key="3">
    <source>
        <dbReference type="Pfam" id="PF00294"/>
    </source>
</evidence>
<dbReference type="InterPro" id="IPR011611">
    <property type="entry name" value="PfkB_dom"/>
</dbReference>
<proteinExistence type="predicted"/>
<organism evidence="4 5">
    <name type="scientific">Kouleothrix aurantiaca</name>
    <dbReference type="NCBI Taxonomy" id="186479"/>
    <lineage>
        <taxon>Bacteria</taxon>
        <taxon>Bacillati</taxon>
        <taxon>Chloroflexota</taxon>
        <taxon>Chloroflexia</taxon>
        <taxon>Chloroflexales</taxon>
        <taxon>Roseiflexineae</taxon>
        <taxon>Roseiflexaceae</taxon>
        <taxon>Kouleothrix</taxon>
    </lineage>
</organism>
<evidence type="ECO:0000313" key="5">
    <source>
        <dbReference type="Proteomes" id="UP000050509"/>
    </source>
</evidence>
<protein>
    <submittedName>
        <fullName evidence="4">Carbohydrate kinase</fullName>
    </submittedName>
</protein>
<evidence type="ECO:0000313" key="4">
    <source>
        <dbReference type="EMBL" id="KPV54436.1"/>
    </source>
</evidence>
<dbReference type="EMBL" id="LJCR01000057">
    <property type="protein sequence ID" value="KPV54436.1"/>
    <property type="molecule type" value="Genomic_DNA"/>
</dbReference>
<feature type="domain" description="Carbohydrate kinase PfkB" evidence="3">
    <location>
        <begin position="10"/>
        <end position="303"/>
    </location>
</feature>
<dbReference type="PANTHER" id="PTHR10584">
    <property type="entry name" value="SUGAR KINASE"/>
    <property type="match status" value="1"/>
</dbReference>
<dbReference type="PANTHER" id="PTHR10584:SF167">
    <property type="entry name" value="PFKB DOMAIN PROTEIN"/>
    <property type="match status" value="1"/>
</dbReference>
<gene>
    <name evidence="4" type="ORF">SE17_03780</name>
</gene>
<reference evidence="4 5" key="1">
    <citation type="submission" date="2015-09" db="EMBL/GenBank/DDBJ databases">
        <title>Draft genome sequence of Kouleothrix aurantiaca JCM 19913.</title>
        <authorList>
            <person name="Hemp J."/>
        </authorList>
    </citation>
    <scope>NUCLEOTIDE SEQUENCE [LARGE SCALE GENOMIC DNA]</scope>
    <source>
        <strain evidence="4 5">COM-B</strain>
    </source>
</reference>
<dbReference type="Proteomes" id="UP000050509">
    <property type="component" value="Unassembled WGS sequence"/>
</dbReference>
<dbReference type="SUPFAM" id="SSF53613">
    <property type="entry name" value="Ribokinase-like"/>
    <property type="match status" value="1"/>
</dbReference>